<dbReference type="EMBL" id="MFFB01000012">
    <property type="protein sequence ID" value="OGE94618.1"/>
    <property type="molecule type" value="Genomic_DNA"/>
</dbReference>
<comment type="caution">
    <text evidence="2">The sequence shown here is derived from an EMBL/GenBank/DDBJ whole genome shotgun (WGS) entry which is preliminary data.</text>
</comment>
<reference evidence="2 3" key="1">
    <citation type="journal article" date="2016" name="Nat. Commun.">
        <title>Thousands of microbial genomes shed light on interconnected biogeochemical processes in an aquifer system.</title>
        <authorList>
            <person name="Anantharaman K."/>
            <person name="Brown C.T."/>
            <person name="Hug L.A."/>
            <person name="Sharon I."/>
            <person name="Castelle C.J."/>
            <person name="Probst A.J."/>
            <person name="Thomas B.C."/>
            <person name="Singh A."/>
            <person name="Wilkins M.J."/>
            <person name="Karaoz U."/>
            <person name="Brodie E.L."/>
            <person name="Williams K.H."/>
            <person name="Hubbard S.S."/>
            <person name="Banfield J.F."/>
        </authorList>
    </citation>
    <scope>NUCLEOTIDE SEQUENCE [LARGE SCALE GENOMIC DNA]</scope>
</reference>
<accession>A0A1F5PXF7</accession>
<evidence type="ECO:0000313" key="3">
    <source>
        <dbReference type="Proteomes" id="UP000177281"/>
    </source>
</evidence>
<dbReference type="Pfam" id="PF18895">
    <property type="entry name" value="T4SS_pilin"/>
    <property type="match status" value="1"/>
</dbReference>
<name>A0A1F5PXF7_9BACT</name>
<evidence type="ECO:0000313" key="2">
    <source>
        <dbReference type="EMBL" id="OGE94618.1"/>
    </source>
</evidence>
<dbReference type="InterPro" id="IPR043993">
    <property type="entry name" value="T4SS_pilin"/>
</dbReference>
<sequence length="156" mass="17175">MIKIFNFKFSIFNKKTAGLLLSLILFVGLVSQASAWTIGEAIVPCTSNCTKCELLHLGDNIIDFIMIGASPVLATLFFIWAGVLMMLGGANPGMLSQGKKIFKDTFIGLLIVMMSWLFTNILITTLLKPTISVPGSSFSFNSADWWKLTCQQIGWQ</sequence>
<dbReference type="STRING" id="1817841.A3B10_00495"/>
<protein>
    <submittedName>
        <fullName evidence="2">Uncharacterized protein</fullName>
    </submittedName>
</protein>
<organism evidence="2 3">
    <name type="scientific">Candidatus Doudnabacteria bacterium RIFCSPLOWO2_01_FULL_44_21</name>
    <dbReference type="NCBI Taxonomy" id="1817841"/>
    <lineage>
        <taxon>Bacteria</taxon>
        <taxon>Candidatus Doudnaibacteriota</taxon>
    </lineage>
</organism>
<feature type="transmembrane region" description="Helical" evidence="1">
    <location>
        <begin position="64"/>
        <end position="85"/>
    </location>
</feature>
<keyword evidence="1" id="KW-0472">Membrane</keyword>
<gene>
    <name evidence="2" type="ORF">A3B10_00495</name>
</gene>
<dbReference type="Proteomes" id="UP000177281">
    <property type="component" value="Unassembled WGS sequence"/>
</dbReference>
<keyword evidence="1" id="KW-0812">Transmembrane</keyword>
<dbReference type="AlphaFoldDB" id="A0A1F5PXF7"/>
<feature type="transmembrane region" description="Helical" evidence="1">
    <location>
        <begin position="106"/>
        <end position="127"/>
    </location>
</feature>
<evidence type="ECO:0000256" key="1">
    <source>
        <dbReference type="SAM" id="Phobius"/>
    </source>
</evidence>
<proteinExistence type="predicted"/>
<keyword evidence="1" id="KW-1133">Transmembrane helix</keyword>